<evidence type="ECO:0000313" key="1">
    <source>
        <dbReference type="EMBL" id="GBP49147.1"/>
    </source>
</evidence>
<reference evidence="1 2" key="1">
    <citation type="journal article" date="2019" name="Commun. Biol.">
        <title>The bagworm genome reveals a unique fibroin gene that provides high tensile strength.</title>
        <authorList>
            <person name="Kono N."/>
            <person name="Nakamura H."/>
            <person name="Ohtoshi R."/>
            <person name="Tomita M."/>
            <person name="Numata K."/>
            <person name="Arakawa K."/>
        </authorList>
    </citation>
    <scope>NUCLEOTIDE SEQUENCE [LARGE SCALE GENOMIC DNA]</scope>
</reference>
<dbReference type="AlphaFoldDB" id="A0A4C1WG99"/>
<evidence type="ECO:0000313" key="2">
    <source>
        <dbReference type="Proteomes" id="UP000299102"/>
    </source>
</evidence>
<protein>
    <submittedName>
        <fullName evidence="1">Uncharacterized protein</fullName>
    </submittedName>
</protein>
<sequence>MFANHRSNLATDKTHPPLPATAFGFVLSSSFDLTQIPRGVLKEAAPAPPVCLGRRLRKDVSPEREERVASPLHLATGASAGMSPWLGPWLHLRGDTAPSGLLSISWRLPSSVQCPSVTLSSHRTIRLPGPVGAGILSSVGQDVVPGCAEMGGDLRLRD</sequence>
<accession>A0A4C1WG99</accession>
<gene>
    <name evidence="1" type="ORF">EVAR_80815_1</name>
</gene>
<name>A0A4C1WG99_EUMVA</name>
<comment type="caution">
    <text evidence="1">The sequence shown here is derived from an EMBL/GenBank/DDBJ whole genome shotgun (WGS) entry which is preliminary data.</text>
</comment>
<dbReference type="Proteomes" id="UP000299102">
    <property type="component" value="Unassembled WGS sequence"/>
</dbReference>
<dbReference type="EMBL" id="BGZK01000538">
    <property type="protein sequence ID" value="GBP49147.1"/>
    <property type="molecule type" value="Genomic_DNA"/>
</dbReference>
<proteinExistence type="predicted"/>
<keyword evidence="2" id="KW-1185">Reference proteome</keyword>
<organism evidence="1 2">
    <name type="scientific">Eumeta variegata</name>
    <name type="common">Bagworm moth</name>
    <name type="synonym">Eumeta japonica</name>
    <dbReference type="NCBI Taxonomy" id="151549"/>
    <lineage>
        <taxon>Eukaryota</taxon>
        <taxon>Metazoa</taxon>
        <taxon>Ecdysozoa</taxon>
        <taxon>Arthropoda</taxon>
        <taxon>Hexapoda</taxon>
        <taxon>Insecta</taxon>
        <taxon>Pterygota</taxon>
        <taxon>Neoptera</taxon>
        <taxon>Endopterygota</taxon>
        <taxon>Lepidoptera</taxon>
        <taxon>Glossata</taxon>
        <taxon>Ditrysia</taxon>
        <taxon>Tineoidea</taxon>
        <taxon>Psychidae</taxon>
        <taxon>Oiketicinae</taxon>
        <taxon>Eumeta</taxon>
    </lineage>
</organism>